<proteinExistence type="predicted"/>
<evidence type="ECO:0000313" key="1">
    <source>
        <dbReference type="EMBL" id="KAJ7549271.1"/>
    </source>
</evidence>
<comment type="caution">
    <text evidence="1">The sequence shown here is derived from an EMBL/GenBank/DDBJ whole genome shotgun (WGS) entry which is preliminary data.</text>
</comment>
<sequence length="129" mass="15147">MDQGQLVINTSKTREDWVNRKVFLWSFDHTQVVVEGYILLAYPHEAIDYKELGNDHVGITISKIYGNLIYQNDNVAHEVNAVENIHIQLLKWPITQVTLEDGSKLIDHQQEDDIIFYLTRTRYVINYEN</sequence>
<accession>A0ACC2D4S9</accession>
<name>A0ACC2D4S9_DIPCM</name>
<organism evidence="1 2">
    <name type="scientific">Diphasiastrum complanatum</name>
    <name type="common">Issler's clubmoss</name>
    <name type="synonym">Lycopodium complanatum</name>
    <dbReference type="NCBI Taxonomy" id="34168"/>
    <lineage>
        <taxon>Eukaryota</taxon>
        <taxon>Viridiplantae</taxon>
        <taxon>Streptophyta</taxon>
        <taxon>Embryophyta</taxon>
        <taxon>Tracheophyta</taxon>
        <taxon>Lycopodiopsida</taxon>
        <taxon>Lycopodiales</taxon>
        <taxon>Lycopodiaceae</taxon>
        <taxon>Lycopodioideae</taxon>
        <taxon>Diphasiastrum</taxon>
    </lineage>
</organism>
<reference evidence="2" key="1">
    <citation type="journal article" date="2024" name="Proc. Natl. Acad. Sci. U.S.A.">
        <title>Extraordinary preservation of gene collinearity over three hundred million years revealed in homosporous lycophytes.</title>
        <authorList>
            <person name="Li C."/>
            <person name="Wickell D."/>
            <person name="Kuo L.Y."/>
            <person name="Chen X."/>
            <person name="Nie B."/>
            <person name="Liao X."/>
            <person name="Peng D."/>
            <person name="Ji J."/>
            <person name="Jenkins J."/>
            <person name="Williams M."/>
            <person name="Shu S."/>
            <person name="Plott C."/>
            <person name="Barry K."/>
            <person name="Rajasekar S."/>
            <person name="Grimwood J."/>
            <person name="Han X."/>
            <person name="Sun S."/>
            <person name="Hou Z."/>
            <person name="He W."/>
            <person name="Dai G."/>
            <person name="Sun C."/>
            <person name="Schmutz J."/>
            <person name="Leebens-Mack J.H."/>
            <person name="Li F.W."/>
            <person name="Wang L."/>
        </authorList>
    </citation>
    <scope>NUCLEOTIDE SEQUENCE [LARGE SCALE GENOMIC DNA]</scope>
    <source>
        <strain evidence="2">cv. PW_Plant_1</strain>
    </source>
</reference>
<dbReference type="Proteomes" id="UP001162992">
    <property type="component" value="Chromosome 7"/>
</dbReference>
<gene>
    <name evidence="1" type="ORF">O6H91_07G047200</name>
</gene>
<dbReference type="EMBL" id="CM055098">
    <property type="protein sequence ID" value="KAJ7549271.1"/>
    <property type="molecule type" value="Genomic_DNA"/>
</dbReference>
<protein>
    <submittedName>
        <fullName evidence="1">Uncharacterized protein</fullName>
    </submittedName>
</protein>
<evidence type="ECO:0000313" key="2">
    <source>
        <dbReference type="Proteomes" id="UP001162992"/>
    </source>
</evidence>
<keyword evidence="2" id="KW-1185">Reference proteome</keyword>